<sequence length="343" mass="38094">MPRVAKTFAFGRKKRRGPNAKPRGRHATTQVCEDGVETTEDVDMDEPTSPVQPLAMNEFGPSSSAPQIDSEPAPVEDDEETETQTNSSRCEQKMSAFVDHSSSPDPEAERYYLVHSSFFLAMLDIIVCPFCFGSDLSLDASSDIGMACRFTVECNTCQKPVWSKCTSPKSTRRHDINVRAVVASKECGVPLSTMKTMFSIMNMPNVMHHKTFHEIGLEVREAAIGAAEEVMSASARVIKERHQSNVYATERSSPSGVQVVNVSYDGTWHKRGHSSHYGVGVAIDVDSGYVLDTYTVSNFCTGYTRAPDPDSSQYLSWFERHKPLCNKNFYGSSNAMEKLEQLR</sequence>
<evidence type="ECO:0000313" key="3">
    <source>
        <dbReference type="Proteomes" id="UP000694888"/>
    </source>
</evidence>
<dbReference type="InterPro" id="IPR049012">
    <property type="entry name" value="Mutator_transp_dom"/>
</dbReference>
<keyword evidence="3" id="KW-1185">Reference proteome</keyword>
<dbReference type="GeneID" id="101857318"/>
<reference evidence="4" key="1">
    <citation type="submission" date="2025-08" db="UniProtKB">
        <authorList>
            <consortium name="RefSeq"/>
        </authorList>
    </citation>
    <scope>IDENTIFICATION</scope>
</reference>
<gene>
    <name evidence="4" type="primary">LOC101857318</name>
</gene>
<dbReference type="Proteomes" id="UP000694888">
    <property type="component" value="Unplaced"/>
</dbReference>
<name>A0ABM0JGR2_APLCA</name>
<feature type="domain" description="Mutator-like transposase" evidence="2">
    <location>
        <begin position="131"/>
        <end position="338"/>
    </location>
</feature>
<protein>
    <submittedName>
        <fullName evidence="4">Uncharacterized protein LOC101857318</fullName>
    </submittedName>
</protein>
<dbReference type="Pfam" id="PF20700">
    <property type="entry name" value="Mutator"/>
    <property type="match status" value="1"/>
</dbReference>
<proteinExistence type="predicted"/>
<feature type="compositionally biased region" description="Basic residues" evidence="1">
    <location>
        <begin position="11"/>
        <end position="26"/>
    </location>
</feature>
<feature type="compositionally biased region" description="Acidic residues" evidence="1">
    <location>
        <begin position="34"/>
        <end position="46"/>
    </location>
</feature>
<evidence type="ECO:0000256" key="1">
    <source>
        <dbReference type="SAM" id="MobiDB-lite"/>
    </source>
</evidence>
<accession>A0ABM0JGR2</accession>
<evidence type="ECO:0000313" key="4">
    <source>
        <dbReference type="RefSeq" id="XP_005093314.1"/>
    </source>
</evidence>
<evidence type="ECO:0000259" key="2">
    <source>
        <dbReference type="Pfam" id="PF20700"/>
    </source>
</evidence>
<feature type="region of interest" description="Disordered" evidence="1">
    <location>
        <begin position="1"/>
        <end position="103"/>
    </location>
</feature>
<organism evidence="3 4">
    <name type="scientific">Aplysia californica</name>
    <name type="common">California sea hare</name>
    <dbReference type="NCBI Taxonomy" id="6500"/>
    <lineage>
        <taxon>Eukaryota</taxon>
        <taxon>Metazoa</taxon>
        <taxon>Spiralia</taxon>
        <taxon>Lophotrochozoa</taxon>
        <taxon>Mollusca</taxon>
        <taxon>Gastropoda</taxon>
        <taxon>Heterobranchia</taxon>
        <taxon>Euthyneura</taxon>
        <taxon>Tectipleura</taxon>
        <taxon>Aplysiida</taxon>
        <taxon>Aplysioidea</taxon>
        <taxon>Aplysiidae</taxon>
        <taxon>Aplysia</taxon>
    </lineage>
</organism>
<dbReference type="RefSeq" id="XP_005093314.1">
    <property type="nucleotide sequence ID" value="XM_005093257.3"/>
</dbReference>